<organism evidence="5 6">
    <name type="scientific">Pseudonocardia abyssalis</name>
    <dbReference type="NCBI Taxonomy" id="2792008"/>
    <lineage>
        <taxon>Bacteria</taxon>
        <taxon>Bacillati</taxon>
        <taxon>Actinomycetota</taxon>
        <taxon>Actinomycetes</taxon>
        <taxon>Pseudonocardiales</taxon>
        <taxon>Pseudonocardiaceae</taxon>
        <taxon>Pseudonocardia</taxon>
    </lineage>
</organism>
<gene>
    <name evidence="5" type="ORF">I4I81_06155</name>
</gene>
<evidence type="ECO:0000313" key="5">
    <source>
        <dbReference type="EMBL" id="MBW0133834.1"/>
    </source>
</evidence>
<name>A0ABS6UNQ3_9PSEU</name>
<accession>A0ABS6UNQ3</accession>
<keyword evidence="4" id="KW-0647">Proteasome</keyword>
<proteinExistence type="inferred from homology"/>
<reference evidence="5 6" key="1">
    <citation type="submission" date="2020-11" db="EMBL/GenBank/DDBJ databases">
        <title>Pseudonocardia abyssalis sp. nov. and Pseudonocardia oceani sp. nov., description and phylogenomic analysis of two novel actinomycetes isolated from the deep Southern Ocean.</title>
        <authorList>
            <person name="Parra J."/>
        </authorList>
    </citation>
    <scope>NUCLEOTIDE SEQUENCE [LARGE SCALE GENOMIC DNA]</scope>
    <source>
        <strain evidence="5 6">KRD-168</strain>
    </source>
</reference>
<keyword evidence="6" id="KW-1185">Reference proteome</keyword>
<evidence type="ECO:0000256" key="2">
    <source>
        <dbReference type="ARBA" id="ARBA00011402"/>
    </source>
</evidence>
<comment type="caution">
    <text evidence="5">The sequence shown here is derived from an EMBL/GenBank/DDBJ whole genome shotgun (WGS) entry which is preliminary data.</text>
</comment>
<protein>
    <recommendedName>
        <fullName evidence="3">Bacterial proteasome activator</fullName>
    </recommendedName>
</protein>
<dbReference type="InterPro" id="IPR019695">
    <property type="entry name" value="Proteasome_act"/>
</dbReference>
<dbReference type="Pfam" id="PF10759">
    <property type="entry name" value="BPA"/>
    <property type="match status" value="1"/>
</dbReference>
<dbReference type="Proteomes" id="UP000694287">
    <property type="component" value="Unassembled WGS sequence"/>
</dbReference>
<comment type="subunit">
    <text evidence="2">Forms a homooligomeric, either hexameric or heptameric, ring-like structure which stacks co-axially with the proteasomal alpha-rings.</text>
</comment>
<comment type="similarity">
    <text evidence="1">Belongs to the Bpa family.</text>
</comment>
<dbReference type="RefSeq" id="WP_218606114.1">
    <property type="nucleotide sequence ID" value="NZ_JADQDJ010000512.1"/>
</dbReference>
<dbReference type="EMBL" id="JADQDK010000001">
    <property type="protein sequence ID" value="MBW0133834.1"/>
    <property type="molecule type" value="Genomic_DNA"/>
</dbReference>
<evidence type="ECO:0000313" key="6">
    <source>
        <dbReference type="Proteomes" id="UP000694287"/>
    </source>
</evidence>
<evidence type="ECO:0000256" key="3">
    <source>
        <dbReference type="ARBA" id="ARBA00014831"/>
    </source>
</evidence>
<evidence type="ECO:0000256" key="4">
    <source>
        <dbReference type="ARBA" id="ARBA00022942"/>
    </source>
</evidence>
<sequence>MSGDAAPPAVPDPPRLLRIGSMIKQMLEEIHAMPLDDRGRQRLAAVYGRAVAELEEILPAELRTEFEEIVPPLVTGATVSDAELRIAQAQLVGWLEGVFEGVQFAVTVRNAPSAPPAGARGGHPWALTP</sequence>
<evidence type="ECO:0000256" key="1">
    <source>
        <dbReference type="ARBA" id="ARBA00006639"/>
    </source>
</evidence>